<reference evidence="3" key="1">
    <citation type="submission" date="2017-02" db="EMBL/GenBank/DDBJ databases">
        <title>Delving into the versatile metabolic prowess of the omnipresent phylum Bacteroidetes.</title>
        <authorList>
            <person name="Nobu M.K."/>
            <person name="Mei R."/>
            <person name="Narihiro T."/>
            <person name="Kuroda K."/>
            <person name="Liu W.-T."/>
        </authorList>
    </citation>
    <scope>NUCLEOTIDE SEQUENCE</scope>
    <source>
        <strain evidence="3">ADurb.Bin417</strain>
    </source>
</reference>
<evidence type="ECO:0000256" key="1">
    <source>
        <dbReference type="SAM" id="Phobius"/>
    </source>
</evidence>
<keyword evidence="1" id="KW-1133">Transmembrane helix</keyword>
<protein>
    <recommendedName>
        <fullName evidence="2">Putative zinc-finger domain-containing protein</fullName>
    </recommendedName>
</protein>
<keyword evidence="1" id="KW-0472">Membrane</keyword>
<accession>A0A1V5MKD0</accession>
<dbReference type="InterPro" id="IPR041916">
    <property type="entry name" value="Anti_sigma_zinc_sf"/>
</dbReference>
<dbReference type="Gene3D" id="1.10.10.1320">
    <property type="entry name" value="Anti-sigma factor, zinc-finger domain"/>
    <property type="match status" value="1"/>
</dbReference>
<sequence length="196" mass="21683">MRCRNVEKWIILELAGELGVRETAALERHLEGCRSCRELRSEYRQLRTGLAEVEPVPVPFISRAWKVRAEGRLPRPGFLRPRVLASSLAMVMILAVVGFVYLGQPDSPLWNESVLAGLEGSAPVTTGTIRINDSEPVPAVLARVEPPPALPRVVRRAAVSLESTARAGAITIDYQPVLNNLDSEEKEMLLTILREI</sequence>
<dbReference type="EMBL" id="MWAK01000010">
    <property type="protein sequence ID" value="OPZ93727.1"/>
    <property type="molecule type" value="Genomic_DNA"/>
</dbReference>
<gene>
    <name evidence="3" type="ORF">BWY73_00151</name>
</gene>
<proteinExistence type="predicted"/>
<organism evidence="3">
    <name type="scientific">candidate division TA06 bacterium ADurb.Bin417</name>
    <dbReference type="NCBI Taxonomy" id="1852828"/>
    <lineage>
        <taxon>Bacteria</taxon>
        <taxon>Bacteria division TA06</taxon>
    </lineage>
</organism>
<dbReference type="Proteomes" id="UP000485484">
    <property type="component" value="Unassembled WGS sequence"/>
</dbReference>
<dbReference type="Pfam" id="PF13490">
    <property type="entry name" value="zf-HC2"/>
    <property type="match status" value="1"/>
</dbReference>
<evidence type="ECO:0000259" key="2">
    <source>
        <dbReference type="Pfam" id="PF13490"/>
    </source>
</evidence>
<dbReference type="InterPro" id="IPR027383">
    <property type="entry name" value="Znf_put"/>
</dbReference>
<keyword evidence="1" id="KW-0812">Transmembrane</keyword>
<feature type="transmembrane region" description="Helical" evidence="1">
    <location>
        <begin position="83"/>
        <end position="103"/>
    </location>
</feature>
<feature type="domain" description="Putative zinc-finger" evidence="2">
    <location>
        <begin position="3"/>
        <end position="37"/>
    </location>
</feature>
<comment type="caution">
    <text evidence="3">The sequence shown here is derived from an EMBL/GenBank/DDBJ whole genome shotgun (WGS) entry which is preliminary data.</text>
</comment>
<name>A0A1V5MKD0_UNCT6</name>
<dbReference type="AlphaFoldDB" id="A0A1V5MKD0"/>
<evidence type="ECO:0000313" key="3">
    <source>
        <dbReference type="EMBL" id="OPZ93727.1"/>
    </source>
</evidence>